<keyword evidence="6 7" id="KW-0456">Lyase</keyword>
<feature type="binding site" evidence="7">
    <location>
        <position position="158"/>
    </location>
    <ligand>
        <name>substrate</name>
    </ligand>
</feature>
<comment type="catalytic activity">
    <reaction evidence="7">
        <text>5-(methylsulfanyl)-D-ribulose 1-phosphate = 5-methylsulfanyl-2,3-dioxopentyl phosphate + H2O</text>
        <dbReference type="Rhea" id="RHEA:15549"/>
        <dbReference type="ChEBI" id="CHEBI:15377"/>
        <dbReference type="ChEBI" id="CHEBI:58548"/>
        <dbReference type="ChEBI" id="CHEBI:58828"/>
        <dbReference type="EC" id="4.2.1.109"/>
    </reaction>
</comment>
<dbReference type="GO" id="GO:0008270">
    <property type="term" value="F:zinc ion binding"/>
    <property type="evidence" value="ECO:0007669"/>
    <property type="project" value="UniProtKB-UniRule"/>
</dbReference>
<evidence type="ECO:0000256" key="4">
    <source>
        <dbReference type="ARBA" id="ARBA00022833"/>
    </source>
</evidence>
<evidence type="ECO:0000256" key="3">
    <source>
        <dbReference type="ARBA" id="ARBA00022723"/>
    </source>
</evidence>
<gene>
    <name evidence="7" type="primary">MDE1</name>
    <name evidence="9" type="ORF">BN1708_013403</name>
</gene>
<dbReference type="Pfam" id="PF00596">
    <property type="entry name" value="Aldolase_II"/>
    <property type="match status" value="1"/>
</dbReference>
<dbReference type="Proteomes" id="UP000044602">
    <property type="component" value="Unassembled WGS sequence"/>
</dbReference>
<dbReference type="HAMAP" id="MF_03116">
    <property type="entry name" value="Salvage_MtnB_euk"/>
    <property type="match status" value="1"/>
</dbReference>
<dbReference type="EC" id="4.2.1.109" evidence="7"/>
<dbReference type="AlphaFoldDB" id="A0A0G4LK48"/>
<keyword evidence="2 7" id="KW-0028">Amino-acid biosynthesis</keyword>
<keyword evidence="3 7" id="KW-0479">Metal-binding</keyword>
<keyword evidence="4 7" id="KW-0862">Zinc</keyword>
<sequence>MRVGKIFKQGRHMTESSFVNHMRANASRRVPTWELLLILSLPPSSPTARGVPTDYPAIAMSSSDLENPDQLVTSTNPDHPANLIPSLCAKFWTLGWVTGTGGGCSIREDDLVYIAPSGVQKELMKPADIYVLSLAAQEASLKNRTYLRSPPAYKPSQCTPLFLAAFTRRGAGCCIHTHSHWAVLVTLLLESAPGDGKLFEMNNIEQIKGFGRGFQKQGNLGYHDTLRIPVIENTAHEEDLTEFLEAAMDRYPDTYAVLVRRHGVYVWGDNVHKAKTQCESLDYLFQLAVEMKQLGIPWISDIPVVKPTRI</sequence>
<name>A0A0G4LK48_VERLO</name>
<proteinExistence type="inferred from homology"/>
<dbReference type="InterPro" id="IPR027514">
    <property type="entry name" value="Salvage_MtnB_euk"/>
</dbReference>
<feature type="binding site" evidence="7">
    <location>
        <position position="176"/>
    </location>
    <ligand>
        <name>Zn(2+)</name>
        <dbReference type="ChEBI" id="CHEBI:29105"/>
    </ligand>
</feature>
<comment type="cofactor">
    <cofactor evidence="7">
        <name>Zn(2+)</name>
        <dbReference type="ChEBI" id="CHEBI:29105"/>
    </cofactor>
    <text evidence="7">Binds 1 zinc ion per subunit.</text>
</comment>
<dbReference type="SMART" id="SM01007">
    <property type="entry name" value="Aldolase_II"/>
    <property type="match status" value="1"/>
</dbReference>
<dbReference type="SUPFAM" id="SSF53639">
    <property type="entry name" value="AraD/HMP-PK domain-like"/>
    <property type="match status" value="1"/>
</dbReference>
<dbReference type="PANTHER" id="PTHR10640:SF7">
    <property type="entry name" value="METHYLTHIORIBULOSE-1-PHOSPHATE DEHYDRATASE"/>
    <property type="match status" value="1"/>
</dbReference>
<evidence type="ECO:0000259" key="8">
    <source>
        <dbReference type="SMART" id="SM01007"/>
    </source>
</evidence>
<comment type="function">
    <text evidence="7">Catalyzes the dehydration of methylthioribulose-1-phosphate (MTRu-1-P) into 2,3-diketo-5-methylthiopentyl-1-phosphate (DK-MTP-1-P).</text>
</comment>
<accession>A0A0G4LK48</accession>
<dbReference type="NCBIfam" id="TIGR03328">
    <property type="entry name" value="salvage_mtnB"/>
    <property type="match status" value="1"/>
</dbReference>
<dbReference type="InterPro" id="IPR036409">
    <property type="entry name" value="Aldolase_II/adducin_N_sf"/>
</dbReference>
<keyword evidence="10" id="KW-1185">Reference proteome</keyword>
<dbReference type="UniPathway" id="UPA00904">
    <property type="reaction ID" value="UER00875"/>
</dbReference>
<dbReference type="InterPro" id="IPR001303">
    <property type="entry name" value="Aldolase_II/adducin_N"/>
</dbReference>
<feature type="binding site" evidence="7">
    <location>
        <position position="178"/>
    </location>
    <ligand>
        <name>Zn(2+)</name>
        <dbReference type="ChEBI" id="CHEBI:29105"/>
    </ligand>
</feature>
<dbReference type="GO" id="GO:0019509">
    <property type="term" value="P:L-methionine salvage from methylthioadenosine"/>
    <property type="evidence" value="ECO:0007669"/>
    <property type="project" value="UniProtKB-UniRule"/>
</dbReference>
<organism evidence="9 10">
    <name type="scientific">Verticillium longisporum</name>
    <name type="common">Verticillium dahliae var. longisporum</name>
    <dbReference type="NCBI Taxonomy" id="100787"/>
    <lineage>
        <taxon>Eukaryota</taxon>
        <taxon>Fungi</taxon>
        <taxon>Dikarya</taxon>
        <taxon>Ascomycota</taxon>
        <taxon>Pezizomycotina</taxon>
        <taxon>Sordariomycetes</taxon>
        <taxon>Hypocreomycetidae</taxon>
        <taxon>Glomerellales</taxon>
        <taxon>Plectosphaerellaceae</taxon>
        <taxon>Verticillium</taxon>
    </lineage>
</organism>
<dbReference type="GO" id="GO:0046570">
    <property type="term" value="F:methylthioribulose 1-phosphate dehydratase activity"/>
    <property type="evidence" value="ECO:0007669"/>
    <property type="project" value="UniProtKB-UniRule"/>
</dbReference>
<keyword evidence="5 7" id="KW-0486">Methionine biosynthesis</keyword>
<evidence type="ECO:0000256" key="5">
    <source>
        <dbReference type="ARBA" id="ARBA00023167"/>
    </source>
</evidence>
<feature type="domain" description="Class II aldolase/adducin N-terminal" evidence="8">
    <location>
        <begin position="82"/>
        <end position="289"/>
    </location>
</feature>
<evidence type="ECO:0000256" key="6">
    <source>
        <dbReference type="ARBA" id="ARBA00023239"/>
    </source>
</evidence>
<comment type="similarity">
    <text evidence="7">Belongs to the aldolase class II family. MtnB subfamily.</text>
</comment>
<comment type="subcellular location">
    <subcellularLocation>
        <location evidence="7">Cytoplasm</location>
    </subcellularLocation>
</comment>
<evidence type="ECO:0000256" key="1">
    <source>
        <dbReference type="ARBA" id="ARBA00022490"/>
    </source>
</evidence>
<evidence type="ECO:0000256" key="7">
    <source>
        <dbReference type="HAMAP-Rule" id="MF_03116"/>
    </source>
</evidence>
<feature type="binding site" evidence="7">
    <location>
        <position position="262"/>
    </location>
    <ligand>
        <name>Zn(2+)</name>
        <dbReference type="ChEBI" id="CHEBI:29105"/>
    </ligand>
</feature>
<evidence type="ECO:0000313" key="10">
    <source>
        <dbReference type="Proteomes" id="UP000044602"/>
    </source>
</evidence>
<evidence type="ECO:0000256" key="2">
    <source>
        <dbReference type="ARBA" id="ARBA00022605"/>
    </source>
</evidence>
<reference evidence="9 10" key="1">
    <citation type="submission" date="2015-05" db="EMBL/GenBank/DDBJ databases">
        <authorList>
            <person name="Wang D.B."/>
            <person name="Wang M."/>
        </authorList>
    </citation>
    <scope>NUCLEOTIDE SEQUENCE [LARGE SCALE GENOMIC DNA]</scope>
    <source>
        <strain evidence="9">VL1</strain>
    </source>
</reference>
<feature type="active site" description="Proton donor/acceptor" evidence="7">
    <location>
        <position position="205"/>
    </location>
</feature>
<dbReference type="STRING" id="100787.A0A0G4LK48"/>
<dbReference type="InterPro" id="IPR017714">
    <property type="entry name" value="MethylthioRu-1-P_deHdtase_MtnB"/>
</dbReference>
<dbReference type="PANTHER" id="PTHR10640">
    <property type="entry name" value="METHYLTHIORIBULOSE-1-PHOSPHATE DEHYDRATASE"/>
    <property type="match status" value="1"/>
</dbReference>
<protein>
    <recommendedName>
        <fullName evidence="7">Methylthioribulose-1-phosphate dehydratase</fullName>
        <shortName evidence="7">MTRu-1-P dehydratase</shortName>
        <ecNumber evidence="7">4.2.1.109</ecNumber>
    </recommendedName>
</protein>
<comment type="pathway">
    <text evidence="7">Amino-acid biosynthesis; L-methionine biosynthesis via salvage pathway; L-methionine from S-methyl-5-thio-alpha-D-ribose 1-phosphate: step 2/6.</text>
</comment>
<dbReference type="GO" id="GO:0005737">
    <property type="term" value="C:cytoplasm"/>
    <property type="evidence" value="ECO:0007669"/>
    <property type="project" value="UniProtKB-SubCell"/>
</dbReference>
<dbReference type="EMBL" id="CVQH01014113">
    <property type="protein sequence ID" value="CRK22368.1"/>
    <property type="molecule type" value="Genomic_DNA"/>
</dbReference>
<keyword evidence="1 7" id="KW-0963">Cytoplasm</keyword>
<evidence type="ECO:0000313" key="9">
    <source>
        <dbReference type="EMBL" id="CRK22368.1"/>
    </source>
</evidence>
<dbReference type="FunFam" id="3.40.225.10:FF:000003">
    <property type="entry name" value="Methylthioribulose-1-phosphate dehydratase"/>
    <property type="match status" value="1"/>
</dbReference>
<dbReference type="Gene3D" id="3.40.225.10">
    <property type="entry name" value="Class II aldolase/adducin N-terminal domain"/>
    <property type="match status" value="1"/>
</dbReference>